<proteinExistence type="inferred from homology"/>
<dbReference type="Gene3D" id="3.40.1630.10">
    <property type="entry name" value="YhiQ-like domain"/>
    <property type="match status" value="1"/>
</dbReference>
<feature type="binding site" evidence="3">
    <location>
        <begin position="101"/>
        <end position="102"/>
    </location>
    <ligand>
        <name>S-adenosyl-L-methionine</name>
        <dbReference type="ChEBI" id="CHEBI:59789"/>
    </ligand>
</feature>
<keyword evidence="5" id="KW-1185">Reference proteome</keyword>
<dbReference type="STRING" id="1235990.BMSBPS_0673"/>
<dbReference type="HAMAP" id="MF_01523">
    <property type="entry name" value="16SrRNA_methyltr_J"/>
    <property type="match status" value="1"/>
</dbReference>
<evidence type="ECO:0000256" key="3">
    <source>
        <dbReference type="HAMAP-Rule" id="MF_01523"/>
    </source>
</evidence>
<dbReference type="eggNOG" id="COG0742">
    <property type="taxonomic scope" value="Bacteria"/>
</dbReference>
<keyword evidence="2 3" id="KW-0949">S-adenosyl-L-methionine</keyword>
<feature type="binding site" evidence="3">
    <location>
        <position position="170"/>
    </location>
    <ligand>
        <name>S-adenosyl-L-methionine</name>
        <dbReference type="ChEBI" id="CHEBI:59789"/>
    </ligand>
</feature>
<dbReference type="KEGG" id="pck:BMSBPS_0673"/>
<dbReference type="SUPFAM" id="SSF53335">
    <property type="entry name" value="S-adenosyl-L-methionine-dependent methyltransferases"/>
    <property type="match status" value="1"/>
</dbReference>
<evidence type="ECO:0000256" key="2">
    <source>
        <dbReference type="ARBA" id="ARBA00022691"/>
    </source>
</evidence>
<evidence type="ECO:0000313" key="5">
    <source>
        <dbReference type="Proteomes" id="UP000016900"/>
    </source>
</evidence>
<dbReference type="PATRIC" id="fig|1235990.3.peg.208"/>
<dbReference type="EC" id="2.1.1.242" evidence="3"/>
<comment type="caution">
    <text evidence="3">Lacks conserved residue(s) required for the propagation of feature annotation.</text>
</comment>
<dbReference type="GO" id="GO:0005737">
    <property type="term" value="C:cytoplasm"/>
    <property type="evidence" value="ECO:0007669"/>
    <property type="project" value="UniProtKB-SubCell"/>
</dbReference>
<reference evidence="4 5" key="1">
    <citation type="submission" date="2012-10" db="EMBL/GenBank/DDBJ databases">
        <title>Genome sequence of the symbiont of the pentatomidae stink bug Halyomorpha halys.</title>
        <authorList>
            <person name="Kobayashi H."/>
            <person name="Fujii-Muramatsu R."/>
            <person name="Takeishi K."/>
            <person name="Noda H."/>
        </authorList>
    </citation>
    <scope>NUCLEOTIDE SEQUENCE [LARGE SCALE GENOMIC DNA]</scope>
</reference>
<name>U3U922_9GAMM</name>
<dbReference type="InterPro" id="IPR029063">
    <property type="entry name" value="SAM-dependent_MTases_sf"/>
</dbReference>
<dbReference type="AlphaFoldDB" id="U3U922"/>
<dbReference type="Proteomes" id="UP000016900">
    <property type="component" value="Chromosome"/>
</dbReference>
<evidence type="ECO:0000256" key="1">
    <source>
        <dbReference type="ARBA" id="ARBA00022603"/>
    </source>
</evidence>
<dbReference type="RefSeq" id="WP_022564197.1">
    <property type="nucleotide sequence ID" value="NZ_CP010907.1"/>
</dbReference>
<protein>
    <recommendedName>
        <fullName evidence="3">Ribosomal RNA small subunit methyltransferase J</fullName>
        <ecNumber evidence="3">2.1.1.242</ecNumber>
    </recommendedName>
    <alternativeName>
        <fullName evidence="3">16S rRNA m2G1516 methyltransferase</fullName>
    </alternativeName>
    <alternativeName>
        <fullName evidence="3">rRNA (guanine-N(2)-)-methyltransferase</fullName>
    </alternativeName>
</protein>
<keyword evidence="1 3" id="KW-0489">Methyltransferase</keyword>
<comment type="function">
    <text evidence="3">Specifically methylates the guanosine in position 1516 of 16S rRNA.</text>
</comment>
<dbReference type="GO" id="GO:0008990">
    <property type="term" value="F:rRNA (guanine-N2-)-methyltransferase activity"/>
    <property type="evidence" value="ECO:0007669"/>
    <property type="project" value="UniProtKB-UniRule"/>
</dbReference>
<comment type="catalytic activity">
    <reaction evidence="3">
        <text>guanosine(1516) in 16S rRNA + S-adenosyl-L-methionine = N(2)-methylguanosine(1516) in 16S rRNA + S-adenosyl-L-homocysteine + H(+)</text>
        <dbReference type="Rhea" id="RHEA:43220"/>
        <dbReference type="Rhea" id="RHEA-COMP:10412"/>
        <dbReference type="Rhea" id="RHEA-COMP:10413"/>
        <dbReference type="ChEBI" id="CHEBI:15378"/>
        <dbReference type="ChEBI" id="CHEBI:57856"/>
        <dbReference type="ChEBI" id="CHEBI:59789"/>
        <dbReference type="ChEBI" id="CHEBI:74269"/>
        <dbReference type="ChEBI" id="CHEBI:74481"/>
        <dbReference type="EC" id="2.1.1.242"/>
    </reaction>
</comment>
<comment type="subcellular location">
    <subcellularLocation>
        <location evidence="3">Cytoplasm</location>
    </subcellularLocation>
</comment>
<keyword evidence="3" id="KW-0698">rRNA processing</keyword>
<gene>
    <name evidence="3" type="primary">rsmJ</name>
    <name evidence="4" type="ORF">HHS_02080</name>
</gene>
<dbReference type="KEGG" id="hhs:HHS_02080"/>
<dbReference type="OrthoDB" id="3191794at2"/>
<keyword evidence="3" id="KW-0963">Cytoplasm</keyword>
<dbReference type="PANTHER" id="PTHR36112">
    <property type="entry name" value="RIBOSOMAL RNA SMALL SUBUNIT METHYLTRANSFERASE J"/>
    <property type="match status" value="1"/>
</dbReference>
<keyword evidence="3 4" id="KW-0808">Transferase</keyword>
<organism evidence="4 5">
    <name type="scientific">Candidatus Pantoea carbekii</name>
    <dbReference type="NCBI Taxonomy" id="1235990"/>
    <lineage>
        <taxon>Bacteria</taxon>
        <taxon>Pseudomonadati</taxon>
        <taxon>Pseudomonadota</taxon>
        <taxon>Gammaproteobacteria</taxon>
        <taxon>Enterobacterales</taxon>
        <taxon>Erwiniaceae</taxon>
        <taxon>Pantoea</taxon>
    </lineage>
</organism>
<dbReference type="Pfam" id="PF04445">
    <property type="entry name" value="SAM_MT"/>
    <property type="match status" value="1"/>
</dbReference>
<feature type="binding site" evidence="3">
    <location>
        <begin position="117"/>
        <end position="118"/>
    </location>
    <ligand>
        <name>S-adenosyl-L-methionine</name>
        <dbReference type="ChEBI" id="CHEBI:59789"/>
    </ligand>
</feature>
<sequence>MKIHLIDETHSQEKTLLDLVQRWYLEQDLESNFSLVITSKHLELRKKDEPNLSGIFVDFVKGSLAYRRCFGGGRCEAIAKAVGIKGNYLPYVLDATAGFGRDAFLLSTLGCHVSMLERNPIVAALLYDALQRGYRDTEIGTWLYNRLTLLHVDSQQAMTIMPKLDVIYLDPMYPTNPTKSKKAMIKKEMRILQLLVGKDEDADELLALARHLAKKRVVVKRPCYARPLGDIAPHATITTKKCRFDIYQPSE</sequence>
<dbReference type="PANTHER" id="PTHR36112:SF1">
    <property type="entry name" value="RIBOSOMAL RNA SMALL SUBUNIT METHYLTRANSFERASE J"/>
    <property type="match status" value="1"/>
</dbReference>
<comment type="similarity">
    <text evidence="3">Belongs to the methyltransferase superfamily. RsmJ family.</text>
</comment>
<dbReference type="InterPro" id="IPR007536">
    <property type="entry name" value="16SrRNA_methylTrfase_J"/>
</dbReference>
<accession>U3U922</accession>
<evidence type="ECO:0000313" key="4">
    <source>
        <dbReference type="EMBL" id="BAO00178.1"/>
    </source>
</evidence>
<dbReference type="EMBL" id="AP012554">
    <property type="protein sequence ID" value="BAO00178.1"/>
    <property type="molecule type" value="Genomic_DNA"/>
</dbReference>
<dbReference type="Gene3D" id="3.40.50.150">
    <property type="entry name" value="Vaccinia Virus protein VP39"/>
    <property type="match status" value="1"/>
</dbReference>